<dbReference type="InterPro" id="IPR036259">
    <property type="entry name" value="MFS_trans_sf"/>
</dbReference>
<evidence type="ECO:0000256" key="1">
    <source>
        <dbReference type="ARBA" id="ARBA00004141"/>
    </source>
</evidence>
<dbReference type="Gene3D" id="1.20.1250.20">
    <property type="entry name" value="MFS general substrate transporter like domains"/>
    <property type="match status" value="1"/>
</dbReference>
<feature type="transmembrane region" description="Helical" evidence="5">
    <location>
        <begin position="349"/>
        <end position="368"/>
    </location>
</feature>
<organism evidence="7 8">
    <name type="scientific">Aspergillus wentii DTO 134E9</name>
    <dbReference type="NCBI Taxonomy" id="1073089"/>
    <lineage>
        <taxon>Eukaryota</taxon>
        <taxon>Fungi</taxon>
        <taxon>Dikarya</taxon>
        <taxon>Ascomycota</taxon>
        <taxon>Pezizomycotina</taxon>
        <taxon>Eurotiomycetes</taxon>
        <taxon>Eurotiomycetidae</taxon>
        <taxon>Eurotiales</taxon>
        <taxon>Aspergillaceae</taxon>
        <taxon>Aspergillus</taxon>
        <taxon>Aspergillus subgen. Cremei</taxon>
    </lineage>
</organism>
<reference evidence="8" key="1">
    <citation type="journal article" date="2017" name="Genome Biol.">
        <title>Comparative genomics reveals high biological diversity and specific adaptations in the industrially and medically important fungal genus Aspergillus.</title>
        <authorList>
            <person name="de Vries R.P."/>
            <person name="Riley R."/>
            <person name="Wiebenga A."/>
            <person name="Aguilar-Osorio G."/>
            <person name="Amillis S."/>
            <person name="Uchima C.A."/>
            <person name="Anderluh G."/>
            <person name="Asadollahi M."/>
            <person name="Askin M."/>
            <person name="Barry K."/>
            <person name="Battaglia E."/>
            <person name="Bayram O."/>
            <person name="Benocci T."/>
            <person name="Braus-Stromeyer S.A."/>
            <person name="Caldana C."/>
            <person name="Canovas D."/>
            <person name="Cerqueira G.C."/>
            <person name="Chen F."/>
            <person name="Chen W."/>
            <person name="Choi C."/>
            <person name="Clum A."/>
            <person name="Dos Santos R.A."/>
            <person name="Damasio A.R."/>
            <person name="Diallinas G."/>
            <person name="Emri T."/>
            <person name="Fekete E."/>
            <person name="Flipphi M."/>
            <person name="Freyberg S."/>
            <person name="Gallo A."/>
            <person name="Gournas C."/>
            <person name="Habgood R."/>
            <person name="Hainaut M."/>
            <person name="Harispe M.L."/>
            <person name="Henrissat B."/>
            <person name="Hilden K.S."/>
            <person name="Hope R."/>
            <person name="Hossain A."/>
            <person name="Karabika E."/>
            <person name="Karaffa L."/>
            <person name="Karanyi Z."/>
            <person name="Krasevec N."/>
            <person name="Kuo A."/>
            <person name="Kusch H."/>
            <person name="LaButti K."/>
            <person name="Lagendijk E.L."/>
            <person name="Lapidus A."/>
            <person name="Levasseur A."/>
            <person name="Lindquist E."/>
            <person name="Lipzen A."/>
            <person name="Logrieco A.F."/>
            <person name="MacCabe A."/>
            <person name="Maekelae M.R."/>
            <person name="Malavazi I."/>
            <person name="Melin P."/>
            <person name="Meyer V."/>
            <person name="Mielnichuk N."/>
            <person name="Miskei M."/>
            <person name="Molnar A.P."/>
            <person name="Mule G."/>
            <person name="Ngan C.Y."/>
            <person name="Orejas M."/>
            <person name="Orosz E."/>
            <person name="Ouedraogo J.P."/>
            <person name="Overkamp K.M."/>
            <person name="Park H.-S."/>
            <person name="Perrone G."/>
            <person name="Piumi F."/>
            <person name="Punt P.J."/>
            <person name="Ram A.F."/>
            <person name="Ramon A."/>
            <person name="Rauscher S."/>
            <person name="Record E."/>
            <person name="Riano-Pachon D.M."/>
            <person name="Robert V."/>
            <person name="Roehrig J."/>
            <person name="Ruller R."/>
            <person name="Salamov A."/>
            <person name="Salih N.S."/>
            <person name="Samson R.A."/>
            <person name="Sandor E."/>
            <person name="Sanguinetti M."/>
            <person name="Schuetze T."/>
            <person name="Sepcic K."/>
            <person name="Shelest E."/>
            <person name="Sherlock G."/>
            <person name="Sophianopoulou V."/>
            <person name="Squina F.M."/>
            <person name="Sun H."/>
            <person name="Susca A."/>
            <person name="Todd R.B."/>
            <person name="Tsang A."/>
            <person name="Unkles S.E."/>
            <person name="van de Wiele N."/>
            <person name="van Rossen-Uffink D."/>
            <person name="Oliveira J.V."/>
            <person name="Vesth T.C."/>
            <person name="Visser J."/>
            <person name="Yu J.-H."/>
            <person name="Zhou M."/>
            <person name="Andersen M.R."/>
            <person name="Archer D.B."/>
            <person name="Baker S.E."/>
            <person name="Benoit I."/>
            <person name="Brakhage A.A."/>
            <person name="Braus G.H."/>
            <person name="Fischer R."/>
            <person name="Frisvad J.C."/>
            <person name="Goldman G.H."/>
            <person name="Houbraken J."/>
            <person name="Oakley B."/>
            <person name="Pocsi I."/>
            <person name="Scazzocchio C."/>
            <person name="Seiboth B."/>
            <person name="vanKuyk P.A."/>
            <person name="Wortman J."/>
            <person name="Dyer P.S."/>
            <person name="Grigoriev I.V."/>
        </authorList>
    </citation>
    <scope>NUCLEOTIDE SEQUENCE [LARGE SCALE GENOMIC DNA]</scope>
    <source>
        <strain evidence="8">DTO 134E9</strain>
    </source>
</reference>
<dbReference type="InterPro" id="IPR011701">
    <property type="entry name" value="MFS"/>
</dbReference>
<dbReference type="VEuPathDB" id="FungiDB:ASPWEDRAFT_157113"/>
<evidence type="ECO:0000313" key="8">
    <source>
        <dbReference type="Proteomes" id="UP000184383"/>
    </source>
</evidence>
<feature type="transmembrane region" description="Helical" evidence="5">
    <location>
        <begin position="145"/>
        <end position="165"/>
    </location>
</feature>
<feature type="transmembrane region" description="Helical" evidence="5">
    <location>
        <begin position="15"/>
        <end position="36"/>
    </location>
</feature>
<dbReference type="RefSeq" id="XP_040687469.1">
    <property type="nucleotide sequence ID" value="XM_040829723.1"/>
</dbReference>
<evidence type="ECO:0000256" key="2">
    <source>
        <dbReference type="ARBA" id="ARBA00022692"/>
    </source>
</evidence>
<protein>
    <recommendedName>
        <fullName evidence="6">Major facilitator superfamily (MFS) profile domain-containing protein</fullName>
    </recommendedName>
</protein>
<dbReference type="PROSITE" id="PS50850">
    <property type="entry name" value="MFS"/>
    <property type="match status" value="1"/>
</dbReference>
<evidence type="ECO:0000313" key="7">
    <source>
        <dbReference type="EMBL" id="OJJ33793.1"/>
    </source>
</evidence>
<dbReference type="AlphaFoldDB" id="A0A1L9RG10"/>
<feature type="domain" description="Major facilitator superfamily (MFS) profile" evidence="6">
    <location>
        <begin position="17"/>
        <end position="477"/>
    </location>
</feature>
<dbReference type="SUPFAM" id="SSF103473">
    <property type="entry name" value="MFS general substrate transporter"/>
    <property type="match status" value="1"/>
</dbReference>
<sequence>MDNMDPKLLPRRVKIAALINANVYVFLGNMYASGIATGFESLEADFHVPYQKLSDILTWAVLAMGLCNLFWMPLAMCIGKRPAVLVSMVMSLGGFIWTSVAQSYGSLIAARIFASLGYGSIESLGPSILADIFHEHHYASAMASYALSLAGGSQIGPVIAGYLVGARGWRWFFILCIIIQAVNLVASLFMLPETLYELDDNSRPPSDGEKGTSNHFEAYIESQPSMDYNAYWRGLWNISLSKAARQRGPLKHFAYLFVLPLPMLLIPGVFLASIMYGVVLGAVVSISTLESSIFSAPPYYFTSAQLGLFTLSSFIGIIVAFPIAGPLTDYLSRWMRKRNNDIHEPEHRLPTLIIPFLACPVGLIVFGYTVAHQEHYTRPAVGAALAASGLAMVPSVMLSYIVDSYPATSGEALVLVNASKNVVAFGLAKGSVSWMSMEGVDKMFYEFAGIQWAVMILGLPLYFFGRWVRRRTGRFVY</sequence>
<feature type="transmembrane region" description="Helical" evidence="5">
    <location>
        <begin position="171"/>
        <end position="191"/>
    </location>
</feature>
<dbReference type="STRING" id="1073089.A0A1L9RG10"/>
<dbReference type="Pfam" id="PF07690">
    <property type="entry name" value="MFS_1"/>
    <property type="match status" value="1"/>
</dbReference>
<dbReference type="EMBL" id="KV878213">
    <property type="protein sequence ID" value="OJJ33793.1"/>
    <property type="molecule type" value="Genomic_DNA"/>
</dbReference>
<dbReference type="InterPro" id="IPR020846">
    <property type="entry name" value="MFS_dom"/>
</dbReference>
<dbReference type="Gene3D" id="1.20.1720.10">
    <property type="entry name" value="Multidrug resistance protein D"/>
    <property type="match status" value="1"/>
</dbReference>
<evidence type="ECO:0000256" key="3">
    <source>
        <dbReference type="ARBA" id="ARBA00022989"/>
    </source>
</evidence>
<evidence type="ECO:0000256" key="5">
    <source>
        <dbReference type="SAM" id="Phobius"/>
    </source>
</evidence>
<dbReference type="Proteomes" id="UP000184383">
    <property type="component" value="Unassembled WGS sequence"/>
</dbReference>
<proteinExistence type="predicted"/>
<feature type="transmembrane region" description="Helical" evidence="5">
    <location>
        <begin position="306"/>
        <end position="328"/>
    </location>
</feature>
<accession>A0A1L9RG10</accession>
<comment type="subcellular location">
    <subcellularLocation>
        <location evidence="1">Membrane</location>
        <topology evidence="1">Multi-pass membrane protein</topology>
    </subcellularLocation>
</comment>
<dbReference type="PANTHER" id="PTHR23502">
    <property type="entry name" value="MAJOR FACILITATOR SUPERFAMILY"/>
    <property type="match status" value="1"/>
</dbReference>
<dbReference type="PANTHER" id="PTHR23502:SF160">
    <property type="entry name" value="MAJOR FACILITATOR SUPERFAMILY (MFS) PROFILE DOMAIN-CONTAINING PROTEIN-RELATED"/>
    <property type="match status" value="1"/>
</dbReference>
<dbReference type="OrthoDB" id="2585655at2759"/>
<gene>
    <name evidence="7" type="ORF">ASPWEDRAFT_157113</name>
</gene>
<evidence type="ECO:0000259" key="6">
    <source>
        <dbReference type="PROSITE" id="PS50850"/>
    </source>
</evidence>
<dbReference type="GO" id="GO:0005886">
    <property type="term" value="C:plasma membrane"/>
    <property type="evidence" value="ECO:0007669"/>
    <property type="project" value="TreeGrafter"/>
</dbReference>
<evidence type="ECO:0000256" key="4">
    <source>
        <dbReference type="ARBA" id="ARBA00023136"/>
    </source>
</evidence>
<feature type="transmembrane region" description="Helical" evidence="5">
    <location>
        <begin position="56"/>
        <end position="76"/>
    </location>
</feature>
<keyword evidence="4 5" id="KW-0472">Membrane</keyword>
<dbReference type="GeneID" id="63745571"/>
<feature type="transmembrane region" description="Helical" evidence="5">
    <location>
        <begin position="253"/>
        <end position="286"/>
    </location>
</feature>
<keyword evidence="8" id="KW-1185">Reference proteome</keyword>
<feature type="transmembrane region" description="Helical" evidence="5">
    <location>
        <begin position="443"/>
        <end position="464"/>
    </location>
</feature>
<keyword evidence="3 5" id="KW-1133">Transmembrane helix</keyword>
<keyword evidence="2 5" id="KW-0812">Transmembrane</keyword>
<feature type="transmembrane region" description="Helical" evidence="5">
    <location>
        <begin position="380"/>
        <end position="402"/>
    </location>
</feature>
<dbReference type="GO" id="GO:0022857">
    <property type="term" value="F:transmembrane transporter activity"/>
    <property type="evidence" value="ECO:0007669"/>
    <property type="project" value="InterPro"/>
</dbReference>
<name>A0A1L9RG10_ASPWE</name>